<name>A0A1Z5RMH8_SORBI</name>
<protein>
    <submittedName>
        <fullName evidence="1">Uncharacterized protein</fullName>
    </submittedName>
</protein>
<accession>A0A1Z5RMH8</accession>
<gene>
    <name evidence="1" type="ORF">SORBI_3004G136333</name>
</gene>
<dbReference type="EMBL" id="CM000763">
    <property type="protein sequence ID" value="OQU84877.1"/>
    <property type="molecule type" value="Genomic_DNA"/>
</dbReference>
<evidence type="ECO:0000313" key="1">
    <source>
        <dbReference type="EMBL" id="OQU84877.1"/>
    </source>
</evidence>
<reference evidence="2" key="2">
    <citation type="journal article" date="2018" name="Plant J.">
        <title>The Sorghum bicolor reference genome: improved assembly, gene annotations, a transcriptome atlas, and signatures of genome organization.</title>
        <authorList>
            <person name="McCormick R.F."/>
            <person name="Truong S.K."/>
            <person name="Sreedasyam A."/>
            <person name="Jenkins J."/>
            <person name="Shu S."/>
            <person name="Sims D."/>
            <person name="Kennedy M."/>
            <person name="Amirebrahimi M."/>
            <person name="Weers B.D."/>
            <person name="McKinley B."/>
            <person name="Mattison A."/>
            <person name="Morishige D.T."/>
            <person name="Grimwood J."/>
            <person name="Schmutz J."/>
            <person name="Mullet J.E."/>
        </authorList>
    </citation>
    <scope>NUCLEOTIDE SEQUENCE [LARGE SCALE GENOMIC DNA]</scope>
    <source>
        <strain evidence="2">cv. BTx623</strain>
    </source>
</reference>
<reference evidence="1 2" key="1">
    <citation type="journal article" date="2009" name="Nature">
        <title>The Sorghum bicolor genome and the diversification of grasses.</title>
        <authorList>
            <person name="Paterson A.H."/>
            <person name="Bowers J.E."/>
            <person name="Bruggmann R."/>
            <person name="Dubchak I."/>
            <person name="Grimwood J."/>
            <person name="Gundlach H."/>
            <person name="Haberer G."/>
            <person name="Hellsten U."/>
            <person name="Mitros T."/>
            <person name="Poliakov A."/>
            <person name="Schmutz J."/>
            <person name="Spannagl M."/>
            <person name="Tang H."/>
            <person name="Wang X."/>
            <person name="Wicker T."/>
            <person name="Bharti A.K."/>
            <person name="Chapman J."/>
            <person name="Feltus F.A."/>
            <person name="Gowik U."/>
            <person name="Grigoriev I.V."/>
            <person name="Lyons E."/>
            <person name="Maher C.A."/>
            <person name="Martis M."/>
            <person name="Narechania A."/>
            <person name="Otillar R.P."/>
            <person name="Penning B.W."/>
            <person name="Salamov A.A."/>
            <person name="Wang Y."/>
            <person name="Zhang L."/>
            <person name="Carpita N.C."/>
            <person name="Freeling M."/>
            <person name="Gingle A.R."/>
            <person name="Hash C.T."/>
            <person name="Keller B."/>
            <person name="Klein P."/>
            <person name="Kresovich S."/>
            <person name="McCann M.C."/>
            <person name="Ming R."/>
            <person name="Peterson D.G."/>
            <person name="Mehboob-ur-Rahman"/>
            <person name="Ware D."/>
            <person name="Westhoff P."/>
            <person name="Mayer K.F."/>
            <person name="Messing J."/>
            <person name="Rokhsar D.S."/>
        </authorList>
    </citation>
    <scope>NUCLEOTIDE SEQUENCE [LARGE SCALE GENOMIC DNA]</scope>
    <source>
        <strain evidence="2">cv. BTx623</strain>
    </source>
</reference>
<dbReference type="AlphaFoldDB" id="A0A1Z5RMH8"/>
<dbReference type="InParanoid" id="A0A1Z5RMH8"/>
<sequence length="70" mass="7794">MSLKLQSFSITLHSTTVLLQLQQFGQSLPIETKLRLHCTDNSFLGTQVVLVLVHLQPSCCIAFKMQSTCS</sequence>
<evidence type="ECO:0000313" key="2">
    <source>
        <dbReference type="Proteomes" id="UP000000768"/>
    </source>
</evidence>
<dbReference type="Proteomes" id="UP000000768">
    <property type="component" value="Chromosome 4"/>
</dbReference>
<organism evidence="1 2">
    <name type="scientific">Sorghum bicolor</name>
    <name type="common">Sorghum</name>
    <name type="synonym">Sorghum vulgare</name>
    <dbReference type="NCBI Taxonomy" id="4558"/>
    <lineage>
        <taxon>Eukaryota</taxon>
        <taxon>Viridiplantae</taxon>
        <taxon>Streptophyta</taxon>
        <taxon>Embryophyta</taxon>
        <taxon>Tracheophyta</taxon>
        <taxon>Spermatophyta</taxon>
        <taxon>Magnoliopsida</taxon>
        <taxon>Liliopsida</taxon>
        <taxon>Poales</taxon>
        <taxon>Poaceae</taxon>
        <taxon>PACMAD clade</taxon>
        <taxon>Panicoideae</taxon>
        <taxon>Andropogonodae</taxon>
        <taxon>Andropogoneae</taxon>
        <taxon>Sorghinae</taxon>
        <taxon>Sorghum</taxon>
    </lineage>
</organism>
<dbReference type="Gramene" id="OQU84877">
    <property type="protein sequence ID" value="OQU84877"/>
    <property type="gene ID" value="SORBI_3004G136333"/>
</dbReference>
<proteinExistence type="predicted"/>
<keyword evidence="2" id="KW-1185">Reference proteome</keyword>